<dbReference type="PANTHER" id="PTHR33990">
    <property type="entry name" value="PROTEIN YJDN-RELATED"/>
    <property type="match status" value="1"/>
</dbReference>
<evidence type="ECO:0000313" key="2">
    <source>
        <dbReference type="EMBL" id="MCQ1950431.1"/>
    </source>
</evidence>
<organism evidence="2 3">
    <name type="scientific">Arthrobacter jinronghuae</name>
    <dbReference type="NCBI Taxonomy" id="2964609"/>
    <lineage>
        <taxon>Bacteria</taxon>
        <taxon>Bacillati</taxon>
        <taxon>Actinomycetota</taxon>
        <taxon>Actinomycetes</taxon>
        <taxon>Micrococcales</taxon>
        <taxon>Micrococcaceae</taxon>
        <taxon>Arthrobacter</taxon>
    </lineage>
</organism>
<dbReference type="Gene3D" id="3.10.180.10">
    <property type="entry name" value="2,3-Dihydroxybiphenyl 1,2-Dioxygenase, domain 1"/>
    <property type="match status" value="1"/>
</dbReference>
<gene>
    <name evidence="2" type="ORF">NNX28_10855</name>
</gene>
<dbReference type="RefSeq" id="WP_255865757.1">
    <property type="nucleotide sequence ID" value="NZ_CP104263.1"/>
</dbReference>
<dbReference type="InterPro" id="IPR029068">
    <property type="entry name" value="Glyas_Bleomycin-R_OHBP_Dase"/>
</dbReference>
<dbReference type="SUPFAM" id="SSF54593">
    <property type="entry name" value="Glyoxalase/Bleomycin resistance protein/Dihydroxybiphenyl dioxygenase"/>
    <property type="match status" value="1"/>
</dbReference>
<sequence length="142" mass="15164">MSVTTTPHLNFRGDARAALEFYHSVFGGQLTVVTNEDAYSVERPEEAGQVKFGQVLGGNGFSVMAYDVPASVSYDQGDKSSFVSVRGDSAEEITGLWDRLADGSTVLQDLAPSAFSPAYGMVQDRFGVVWVLDVAVAYDPAG</sequence>
<dbReference type="CDD" id="cd06588">
    <property type="entry name" value="PhnB_like"/>
    <property type="match status" value="1"/>
</dbReference>
<dbReference type="Pfam" id="PF00903">
    <property type="entry name" value="Glyoxalase"/>
    <property type="match status" value="1"/>
</dbReference>
<dbReference type="InterPro" id="IPR028973">
    <property type="entry name" value="PhnB-like"/>
</dbReference>
<dbReference type="InterPro" id="IPR004360">
    <property type="entry name" value="Glyas_Fos-R_dOase_dom"/>
</dbReference>
<dbReference type="EMBL" id="JANFLP010000010">
    <property type="protein sequence ID" value="MCQ1950431.1"/>
    <property type="molecule type" value="Genomic_DNA"/>
</dbReference>
<proteinExistence type="predicted"/>
<accession>A0ABT1NS69</accession>
<dbReference type="Proteomes" id="UP001206924">
    <property type="component" value="Unassembled WGS sequence"/>
</dbReference>
<evidence type="ECO:0000313" key="3">
    <source>
        <dbReference type="Proteomes" id="UP001206924"/>
    </source>
</evidence>
<name>A0ABT1NS69_9MICC</name>
<evidence type="ECO:0000259" key="1">
    <source>
        <dbReference type="Pfam" id="PF00903"/>
    </source>
</evidence>
<feature type="domain" description="Glyoxalase/fosfomycin resistance/dioxygenase" evidence="1">
    <location>
        <begin position="11"/>
        <end position="131"/>
    </location>
</feature>
<dbReference type="PANTHER" id="PTHR33990:SF1">
    <property type="entry name" value="PROTEIN YJDN"/>
    <property type="match status" value="1"/>
</dbReference>
<keyword evidence="3" id="KW-1185">Reference proteome</keyword>
<comment type="caution">
    <text evidence="2">The sequence shown here is derived from an EMBL/GenBank/DDBJ whole genome shotgun (WGS) entry which is preliminary data.</text>
</comment>
<reference evidence="2 3" key="1">
    <citation type="submission" date="2022-07" db="EMBL/GenBank/DDBJ databases">
        <title>Novel species in genus Arthrobacter.</title>
        <authorList>
            <person name="Liu Y."/>
        </authorList>
    </citation>
    <scope>NUCLEOTIDE SEQUENCE [LARGE SCALE GENOMIC DNA]</scope>
    <source>
        <strain evidence="3">zg-Y859</strain>
    </source>
</reference>
<protein>
    <submittedName>
        <fullName evidence="2">VOC family protein</fullName>
    </submittedName>
</protein>